<dbReference type="VEuPathDB" id="FungiDB:EMCG_05933"/>
<comment type="caution">
    <text evidence="1">The sequence shown here is derived from an EMBL/GenBank/DDBJ whole genome shotgun (WGS) entry which is preliminary data.</text>
</comment>
<gene>
    <name evidence="1" type="ORF">EMCG_05933</name>
</gene>
<dbReference type="AlphaFoldDB" id="A0A0G2J7H5"/>
<sequence length="122" mass="13582">MDLNFNIWKPVNRTGQFVSNAPKLITEGKTQVLVQTANSIVYVVADDSNTGFAKDSPSVLKGGTVWYEGRETLGPCKDAEDSDERARKETSIYNILGKHERILKFHDLETSLLDSQNLVPKA</sequence>
<accession>A0A0G2J7H5</accession>
<protein>
    <submittedName>
        <fullName evidence="1">Uncharacterized protein</fullName>
    </submittedName>
</protein>
<dbReference type="OrthoDB" id="1668230at2759"/>
<proteinExistence type="predicted"/>
<name>A0A0G2J7H5_9EURO</name>
<evidence type="ECO:0000313" key="1">
    <source>
        <dbReference type="EMBL" id="KKZ68474.1"/>
    </source>
</evidence>
<organism evidence="1 2">
    <name type="scientific">[Emmonsia] crescens</name>
    <dbReference type="NCBI Taxonomy" id="73230"/>
    <lineage>
        <taxon>Eukaryota</taxon>
        <taxon>Fungi</taxon>
        <taxon>Dikarya</taxon>
        <taxon>Ascomycota</taxon>
        <taxon>Pezizomycotina</taxon>
        <taxon>Eurotiomycetes</taxon>
        <taxon>Eurotiomycetidae</taxon>
        <taxon>Onygenales</taxon>
        <taxon>Ajellomycetaceae</taxon>
        <taxon>Emergomyces</taxon>
    </lineage>
</organism>
<dbReference type="Proteomes" id="UP000034164">
    <property type="component" value="Unassembled WGS sequence"/>
</dbReference>
<reference evidence="2" key="1">
    <citation type="journal article" date="2015" name="PLoS Genet.">
        <title>The dynamic genome and transcriptome of the human fungal pathogen Blastomyces and close relative Emmonsia.</title>
        <authorList>
            <person name="Munoz J.F."/>
            <person name="Gauthier G.M."/>
            <person name="Desjardins C.A."/>
            <person name="Gallo J.E."/>
            <person name="Holder J."/>
            <person name="Sullivan T.D."/>
            <person name="Marty A.J."/>
            <person name="Carmen J.C."/>
            <person name="Chen Z."/>
            <person name="Ding L."/>
            <person name="Gujja S."/>
            <person name="Magrini V."/>
            <person name="Misas E."/>
            <person name="Mitreva M."/>
            <person name="Priest M."/>
            <person name="Saif S."/>
            <person name="Whiston E.A."/>
            <person name="Young S."/>
            <person name="Zeng Q."/>
            <person name="Goldman W.E."/>
            <person name="Mardis E.R."/>
            <person name="Taylor J.W."/>
            <person name="McEwen J.G."/>
            <person name="Clay O.K."/>
            <person name="Klein B.S."/>
            <person name="Cuomo C.A."/>
        </authorList>
    </citation>
    <scope>NUCLEOTIDE SEQUENCE [LARGE SCALE GENOMIC DNA]</scope>
    <source>
        <strain evidence="2">UAMH 3008</strain>
    </source>
</reference>
<dbReference type="EMBL" id="LCZI01000105">
    <property type="protein sequence ID" value="KKZ68474.1"/>
    <property type="molecule type" value="Genomic_DNA"/>
</dbReference>
<evidence type="ECO:0000313" key="2">
    <source>
        <dbReference type="Proteomes" id="UP000034164"/>
    </source>
</evidence>